<dbReference type="InterPro" id="IPR002816">
    <property type="entry name" value="TraB/PrgY/GumN_fam"/>
</dbReference>
<dbReference type="OrthoDB" id="9806326at2"/>
<keyword evidence="1" id="KW-0732">Signal</keyword>
<feature type="chain" id="PRO_5020666256" description="TraB family protein" evidence="1">
    <location>
        <begin position="22"/>
        <end position="298"/>
    </location>
</feature>
<accession>A0A4R6FPX7</accession>
<dbReference type="Pfam" id="PF01963">
    <property type="entry name" value="TraB_PrgY_gumN"/>
    <property type="match status" value="1"/>
</dbReference>
<sequence>MLKKIIAPFLGFGLLASPVLAKEPAAKVKDADPALWVVKDDDTTIYLFGTFHALTPDLGWFDDAVREAFDKSDKAVFELDSSDTATIQAAARRHGFSKGPQPFTAKMSAKDKAAYDAAMAKLGLPPTAFDRLKPWLAAVTLTTLSAQKAGFDPQQGAEATLIDAARKAGKKIGTLETAEEQLGFFDALTETQQIELLNQAVEEVEKPSDTLNRMITYWSEGKPDALGKLINEELLETPGLAKTILFDRNERWAKQIKAMLDTPGTVFVAVGAGHLAGPNDVQDDLAKLGVKAVRVQYD</sequence>
<evidence type="ECO:0000313" key="2">
    <source>
        <dbReference type="EMBL" id="TDN83741.1"/>
    </source>
</evidence>
<evidence type="ECO:0000313" key="3">
    <source>
        <dbReference type="Proteomes" id="UP000295493"/>
    </source>
</evidence>
<organism evidence="2 3">
    <name type="scientific">Stakelama pacifica</name>
    <dbReference type="NCBI Taxonomy" id="517720"/>
    <lineage>
        <taxon>Bacteria</taxon>
        <taxon>Pseudomonadati</taxon>
        <taxon>Pseudomonadota</taxon>
        <taxon>Alphaproteobacteria</taxon>
        <taxon>Sphingomonadales</taxon>
        <taxon>Sphingomonadaceae</taxon>
        <taxon>Stakelama</taxon>
    </lineage>
</organism>
<proteinExistence type="predicted"/>
<dbReference type="EMBL" id="SNWD01000004">
    <property type="protein sequence ID" value="TDN83741.1"/>
    <property type="molecule type" value="Genomic_DNA"/>
</dbReference>
<evidence type="ECO:0000256" key="1">
    <source>
        <dbReference type="SAM" id="SignalP"/>
    </source>
</evidence>
<dbReference type="PANTHER" id="PTHR40590:SF1">
    <property type="entry name" value="CYTOPLASMIC PROTEIN"/>
    <property type="match status" value="1"/>
</dbReference>
<dbReference type="RefSeq" id="WP_133495275.1">
    <property type="nucleotide sequence ID" value="NZ_BMLU01000004.1"/>
</dbReference>
<name>A0A4R6FPX7_9SPHN</name>
<dbReference type="CDD" id="cd14789">
    <property type="entry name" value="Tiki"/>
    <property type="match status" value="1"/>
</dbReference>
<evidence type="ECO:0008006" key="4">
    <source>
        <dbReference type="Google" id="ProtNLM"/>
    </source>
</evidence>
<dbReference type="InterPro" id="IPR047111">
    <property type="entry name" value="YbaP-like"/>
</dbReference>
<comment type="caution">
    <text evidence="2">The sequence shown here is derived from an EMBL/GenBank/DDBJ whole genome shotgun (WGS) entry which is preliminary data.</text>
</comment>
<dbReference type="Proteomes" id="UP000295493">
    <property type="component" value="Unassembled WGS sequence"/>
</dbReference>
<gene>
    <name evidence="2" type="ORF">EV664_104227</name>
</gene>
<dbReference type="PANTHER" id="PTHR40590">
    <property type="entry name" value="CYTOPLASMIC PROTEIN-RELATED"/>
    <property type="match status" value="1"/>
</dbReference>
<dbReference type="AlphaFoldDB" id="A0A4R6FPX7"/>
<keyword evidence="3" id="KW-1185">Reference proteome</keyword>
<feature type="signal peptide" evidence="1">
    <location>
        <begin position="1"/>
        <end position="21"/>
    </location>
</feature>
<reference evidence="2 3" key="1">
    <citation type="submission" date="2019-03" db="EMBL/GenBank/DDBJ databases">
        <title>Genomic Encyclopedia of Type Strains, Phase IV (KMG-IV): sequencing the most valuable type-strain genomes for metagenomic binning, comparative biology and taxonomic classification.</title>
        <authorList>
            <person name="Goeker M."/>
        </authorList>
    </citation>
    <scope>NUCLEOTIDE SEQUENCE [LARGE SCALE GENOMIC DNA]</scope>
    <source>
        <strain evidence="2 3">DSM 25059</strain>
    </source>
</reference>
<protein>
    <recommendedName>
        <fullName evidence="4">TraB family protein</fullName>
    </recommendedName>
</protein>